<evidence type="ECO:0000259" key="1">
    <source>
        <dbReference type="PROSITE" id="PS50878"/>
    </source>
</evidence>
<accession>A0A090MKN8</accession>
<proteinExistence type="predicted"/>
<keyword evidence="2" id="KW-0808">Transferase</keyword>
<keyword evidence="3" id="KW-1185">Reference proteome</keyword>
<keyword evidence="2" id="KW-0695">RNA-directed DNA polymerase</keyword>
<dbReference type="PROSITE" id="PS50878">
    <property type="entry name" value="RT_POL"/>
    <property type="match status" value="1"/>
</dbReference>
<dbReference type="EMBL" id="CCAZ020000001">
    <property type="protein sequence ID" value="CEG07986.1"/>
    <property type="molecule type" value="Genomic_DNA"/>
</dbReference>
<protein>
    <submittedName>
        <fullName evidence="2">Retron-type reverse transcriptase</fullName>
    </submittedName>
</protein>
<comment type="caution">
    <text evidence="2">The sequence shown here is derived from an EMBL/GenBank/DDBJ whole genome shotgun (WGS) entry which is preliminary data.</text>
</comment>
<reference evidence="2 3" key="1">
    <citation type="journal article" date="2014" name="Genome Announc.">
        <title>Genome Sequence of Afipia felis Strain 76713, Isolated in Hospital Water Using an Amoeba Co-Culture Procedure.</title>
        <authorList>
            <person name="Benamar S."/>
            <person name="La Scola B."/>
            <person name="Croce O."/>
        </authorList>
    </citation>
    <scope>NUCLEOTIDE SEQUENCE [LARGE SCALE GENOMIC DNA]</scope>
    <source>
        <strain evidence="2 3">76713</strain>
    </source>
</reference>
<gene>
    <name evidence="2" type="ORF">BN961_01393</name>
</gene>
<dbReference type="Proteomes" id="UP000035762">
    <property type="component" value="Unassembled WGS sequence"/>
</dbReference>
<dbReference type="GO" id="GO:0003964">
    <property type="term" value="F:RNA-directed DNA polymerase activity"/>
    <property type="evidence" value="ECO:0007669"/>
    <property type="project" value="UniProtKB-KW"/>
</dbReference>
<dbReference type="InterPro" id="IPR000477">
    <property type="entry name" value="RT_dom"/>
</dbReference>
<dbReference type="STRING" id="1035.BN961_01393"/>
<keyword evidence="2" id="KW-0548">Nucleotidyltransferase</keyword>
<evidence type="ECO:0000313" key="2">
    <source>
        <dbReference type="EMBL" id="CEG07986.1"/>
    </source>
</evidence>
<dbReference type="RefSeq" id="WP_156186834.1">
    <property type="nucleotide sequence ID" value="NZ_CCAZ020000001.1"/>
</dbReference>
<organism evidence="2 3">
    <name type="scientific">Afipia felis</name>
    <name type="common">Cat scratch disease bacillus</name>
    <dbReference type="NCBI Taxonomy" id="1035"/>
    <lineage>
        <taxon>Bacteria</taxon>
        <taxon>Pseudomonadati</taxon>
        <taxon>Pseudomonadota</taxon>
        <taxon>Alphaproteobacteria</taxon>
        <taxon>Hyphomicrobiales</taxon>
        <taxon>Nitrobacteraceae</taxon>
        <taxon>Afipia</taxon>
    </lineage>
</organism>
<dbReference type="OrthoDB" id="7817244at2"/>
<sequence length="410" mass="46102">MAEQAAVEAMKKVNSRRHIRRDLQKARRVKAGLYRRYERSQMDGRRDSARNLQRLIMQSKSVKFVAVCEAYRKMKRGARRRVKASFWEIATSVDCMRPCGETVIVHGERKASGDIRPIFHFGIQSRSRQIIVADLLRPTFLTHQSQSMSHGGVPAAIEHVKKHAKEGYVYASRTDISAYFQSFRPDRLHTFLKLPKEVIDAVAMTEGYELSLSDDLDRLFNEGEKGSALADAFLEEARRGIPHGSCTSTVIAEKVMADVLPLLSADVQLVNHGDDTLILGKSAKDVASTISDLRIALKQHPAGLFQLTHSIVHSPGTSFKFLGADIRIRPAGSLLVKVSSGNRQKLAIRVKRKAKQIAALNDPLKREIYWKRALRRLNGWQAAFKYCCDADQLAEWGKMAVHSQVKAQTM</sequence>
<name>A0A090MKN8_AFIFE</name>
<dbReference type="AlphaFoldDB" id="A0A090MKN8"/>
<feature type="domain" description="Reverse transcriptase" evidence="1">
    <location>
        <begin position="89"/>
        <end position="326"/>
    </location>
</feature>
<evidence type="ECO:0000313" key="3">
    <source>
        <dbReference type="Proteomes" id="UP000035762"/>
    </source>
</evidence>